<dbReference type="GO" id="GO:0005886">
    <property type="term" value="C:plasma membrane"/>
    <property type="evidence" value="ECO:0007669"/>
    <property type="project" value="TreeGrafter"/>
</dbReference>
<dbReference type="InParanoid" id="A0A672QZG2"/>
<dbReference type="PANTHER" id="PTHR11860">
    <property type="entry name" value="POLYMERIC-IMMUNOGLOBULIN RECEPTOR"/>
    <property type="match status" value="1"/>
</dbReference>
<dbReference type="Pfam" id="PF07686">
    <property type="entry name" value="V-set"/>
    <property type="match status" value="1"/>
</dbReference>
<name>A0A672QZG2_SINGR</name>
<dbReference type="Proteomes" id="UP000472262">
    <property type="component" value="Unassembled WGS sequence"/>
</dbReference>
<dbReference type="GO" id="GO:0004888">
    <property type="term" value="F:transmembrane signaling receptor activity"/>
    <property type="evidence" value="ECO:0007669"/>
    <property type="project" value="TreeGrafter"/>
</dbReference>
<sequence length="187" mass="20585">TWWGVTLRCVITFRLAHTSYGTEILGHSGKTVTITCSHDWASTNSKYFCRDPCKDSKDILVKSDQSPRGRYTLKDSREGTFTVNITDLQESDSGIYWCGVERFVFGVDLRKCKILICMLITFIDSDTNTNRPSTPKPAASSQSPTTKSSFSTSSASGDITASSSSTGNTELIEILCAFIYVSKQIMG</sequence>
<evidence type="ECO:0000256" key="3">
    <source>
        <dbReference type="ARBA" id="ARBA00023136"/>
    </source>
</evidence>
<evidence type="ECO:0000256" key="2">
    <source>
        <dbReference type="ARBA" id="ARBA00022692"/>
    </source>
</evidence>
<protein>
    <recommendedName>
        <fullName evidence="6">Immunoglobulin V-set domain-containing protein</fullName>
    </recommendedName>
</protein>
<dbReference type="InterPro" id="IPR013106">
    <property type="entry name" value="Ig_V-set"/>
</dbReference>
<dbReference type="PANTHER" id="PTHR11860:SF87">
    <property type="entry name" value="CMRF35-LIKE MOLECULE 8"/>
    <property type="match status" value="1"/>
</dbReference>
<feature type="chain" id="PRO_5025451111" description="Immunoglobulin V-set domain-containing protein" evidence="5">
    <location>
        <begin position="22"/>
        <end position="187"/>
    </location>
</feature>
<feature type="compositionally biased region" description="Low complexity" evidence="4">
    <location>
        <begin position="138"/>
        <end position="165"/>
    </location>
</feature>
<feature type="region of interest" description="Disordered" evidence="4">
    <location>
        <begin position="129"/>
        <end position="165"/>
    </location>
</feature>
<evidence type="ECO:0000259" key="6">
    <source>
        <dbReference type="Pfam" id="PF07686"/>
    </source>
</evidence>
<dbReference type="Ensembl" id="ENSSGRT00000086794.1">
    <property type="protein sequence ID" value="ENSSGRP00000081518.1"/>
    <property type="gene ID" value="ENSSGRG00000041232.1"/>
</dbReference>
<feature type="signal peptide" evidence="5">
    <location>
        <begin position="1"/>
        <end position="21"/>
    </location>
</feature>
<reference evidence="7" key="1">
    <citation type="submission" date="2025-08" db="UniProtKB">
        <authorList>
            <consortium name="Ensembl"/>
        </authorList>
    </citation>
    <scope>IDENTIFICATION</scope>
</reference>
<dbReference type="Gene3D" id="2.60.40.10">
    <property type="entry name" value="Immunoglobulins"/>
    <property type="match status" value="1"/>
</dbReference>
<accession>A0A672QZG2</accession>
<keyword evidence="5" id="KW-0732">Signal</keyword>
<keyword evidence="3" id="KW-0472">Membrane</keyword>
<keyword evidence="8" id="KW-1185">Reference proteome</keyword>
<evidence type="ECO:0000256" key="1">
    <source>
        <dbReference type="ARBA" id="ARBA00004370"/>
    </source>
</evidence>
<organism evidence="7 8">
    <name type="scientific">Sinocyclocheilus grahami</name>
    <name type="common">Dianchi golden-line fish</name>
    <name type="synonym">Barbus grahami</name>
    <dbReference type="NCBI Taxonomy" id="75366"/>
    <lineage>
        <taxon>Eukaryota</taxon>
        <taxon>Metazoa</taxon>
        <taxon>Chordata</taxon>
        <taxon>Craniata</taxon>
        <taxon>Vertebrata</taxon>
        <taxon>Euteleostomi</taxon>
        <taxon>Actinopterygii</taxon>
        <taxon>Neopterygii</taxon>
        <taxon>Teleostei</taxon>
        <taxon>Ostariophysi</taxon>
        <taxon>Cypriniformes</taxon>
        <taxon>Cyprinidae</taxon>
        <taxon>Cyprininae</taxon>
        <taxon>Sinocyclocheilus</taxon>
    </lineage>
</organism>
<feature type="domain" description="Immunoglobulin V-set" evidence="6">
    <location>
        <begin position="23"/>
        <end position="100"/>
    </location>
</feature>
<evidence type="ECO:0000256" key="4">
    <source>
        <dbReference type="SAM" id="MobiDB-lite"/>
    </source>
</evidence>
<proteinExistence type="predicted"/>
<dbReference type="InterPro" id="IPR050671">
    <property type="entry name" value="CD300_family_receptors"/>
</dbReference>
<evidence type="ECO:0000313" key="7">
    <source>
        <dbReference type="Ensembl" id="ENSSGRP00000081518.1"/>
    </source>
</evidence>
<evidence type="ECO:0000313" key="8">
    <source>
        <dbReference type="Proteomes" id="UP000472262"/>
    </source>
</evidence>
<dbReference type="InterPro" id="IPR036179">
    <property type="entry name" value="Ig-like_dom_sf"/>
</dbReference>
<dbReference type="SUPFAM" id="SSF48726">
    <property type="entry name" value="Immunoglobulin"/>
    <property type="match status" value="1"/>
</dbReference>
<reference evidence="7" key="2">
    <citation type="submission" date="2025-09" db="UniProtKB">
        <authorList>
            <consortium name="Ensembl"/>
        </authorList>
    </citation>
    <scope>IDENTIFICATION</scope>
</reference>
<keyword evidence="2" id="KW-0812">Transmembrane</keyword>
<evidence type="ECO:0000256" key="5">
    <source>
        <dbReference type="SAM" id="SignalP"/>
    </source>
</evidence>
<comment type="subcellular location">
    <subcellularLocation>
        <location evidence="1">Membrane</location>
    </subcellularLocation>
</comment>
<dbReference type="InterPro" id="IPR013783">
    <property type="entry name" value="Ig-like_fold"/>
</dbReference>
<dbReference type="AlphaFoldDB" id="A0A672QZG2"/>